<name>A0AAW1L2Z9_POPJA</name>
<proteinExistence type="predicted"/>
<evidence type="ECO:0000313" key="2">
    <source>
        <dbReference type="Proteomes" id="UP001458880"/>
    </source>
</evidence>
<reference evidence="1 2" key="1">
    <citation type="journal article" date="2024" name="BMC Genomics">
        <title>De novo assembly and annotation of Popillia japonica's genome with initial clues to its potential as an invasive pest.</title>
        <authorList>
            <person name="Cucini C."/>
            <person name="Boschi S."/>
            <person name="Funari R."/>
            <person name="Cardaioli E."/>
            <person name="Iannotti N."/>
            <person name="Marturano G."/>
            <person name="Paoli F."/>
            <person name="Bruttini M."/>
            <person name="Carapelli A."/>
            <person name="Frati F."/>
            <person name="Nardi F."/>
        </authorList>
    </citation>
    <scope>NUCLEOTIDE SEQUENCE [LARGE SCALE GENOMIC DNA]</scope>
    <source>
        <strain evidence="1">DMR45628</strain>
    </source>
</reference>
<dbReference type="Proteomes" id="UP001458880">
    <property type="component" value="Unassembled WGS sequence"/>
</dbReference>
<evidence type="ECO:0000313" key="1">
    <source>
        <dbReference type="EMBL" id="KAK9727507.1"/>
    </source>
</evidence>
<gene>
    <name evidence="1" type="ORF">QE152_g19094</name>
</gene>
<keyword evidence="2" id="KW-1185">Reference proteome</keyword>
<comment type="caution">
    <text evidence="1">The sequence shown here is derived from an EMBL/GenBank/DDBJ whole genome shotgun (WGS) entry which is preliminary data.</text>
</comment>
<accession>A0AAW1L2Z9</accession>
<protein>
    <submittedName>
        <fullName evidence="1">Uncharacterized protein</fullName>
    </submittedName>
</protein>
<sequence length="111" mass="13317">MDVKKKALAMMMLVEMQDIEDEMDLVVAYSLSTRGECKDMYKEQENEGAFKILVHKHLIDNETKFKEYFRVTRDQFFNLLDLIKNDLPIECRNTIFHFRKRIPPNHHPLMP</sequence>
<dbReference type="AlphaFoldDB" id="A0AAW1L2Z9"/>
<organism evidence="1 2">
    <name type="scientific">Popillia japonica</name>
    <name type="common">Japanese beetle</name>
    <dbReference type="NCBI Taxonomy" id="7064"/>
    <lineage>
        <taxon>Eukaryota</taxon>
        <taxon>Metazoa</taxon>
        <taxon>Ecdysozoa</taxon>
        <taxon>Arthropoda</taxon>
        <taxon>Hexapoda</taxon>
        <taxon>Insecta</taxon>
        <taxon>Pterygota</taxon>
        <taxon>Neoptera</taxon>
        <taxon>Endopterygota</taxon>
        <taxon>Coleoptera</taxon>
        <taxon>Polyphaga</taxon>
        <taxon>Scarabaeiformia</taxon>
        <taxon>Scarabaeidae</taxon>
        <taxon>Rutelinae</taxon>
        <taxon>Popillia</taxon>
    </lineage>
</organism>
<dbReference type="EMBL" id="JASPKY010000178">
    <property type="protein sequence ID" value="KAK9727507.1"/>
    <property type="molecule type" value="Genomic_DNA"/>
</dbReference>